<protein>
    <submittedName>
        <fullName evidence="1">Uncharacterized protein</fullName>
    </submittedName>
</protein>
<dbReference type="EMBL" id="FMJC01000001">
    <property type="protein sequence ID" value="SCM71236.1"/>
    <property type="molecule type" value="Genomic_DNA"/>
</dbReference>
<organism evidence="1">
    <name type="scientific">uncultured Desulfovibrio sp</name>
    <dbReference type="NCBI Taxonomy" id="167968"/>
    <lineage>
        <taxon>Bacteria</taxon>
        <taxon>Pseudomonadati</taxon>
        <taxon>Thermodesulfobacteriota</taxon>
        <taxon>Desulfovibrionia</taxon>
        <taxon>Desulfovibrionales</taxon>
        <taxon>Desulfovibrionaceae</taxon>
        <taxon>Desulfovibrio</taxon>
        <taxon>environmental samples</taxon>
    </lineage>
</organism>
<evidence type="ECO:0000313" key="1">
    <source>
        <dbReference type="EMBL" id="SCM71236.1"/>
    </source>
</evidence>
<sequence length="59" mass="6692">MWGRDPFAKGSPPPRPHPLKPLLWFSVAQDAFYSDAGVPMLRKRLRAALPHGAFYTYAH</sequence>
<gene>
    <name evidence="1" type="ORF">KL86DES1_10948</name>
</gene>
<accession>A0A212L148</accession>
<proteinExistence type="predicted"/>
<dbReference type="AlphaFoldDB" id="A0A212L148"/>
<name>A0A212L148_9BACT</name>
<reference evidence="1" key="1">
    <citation type="submission" date="2016-08" db="EMBL/GenBank/DDBJ databases">
        <authorList>
            <person name="Seilhamer J.J."/>
        </authorList>
    </citation>
    <scope>NUCLEOTIDE SEQUENCE</scope>
    <source>
        <strain evidence="1">86-1</strain>
    </source>
</reference>